<feature type="region of interest" description="Disordered" evidence="3">
    <location>
        <begin position="654"/>
        <end position="674"/>
    </location>
</feature>
<evidence type="ECO:0000313" key="5">
    <source>
        <dbReference type="EMBL" id="KAA0183805.1"/>
    </source>
</evidence>
<evidence type="ECO:0000256" key="2">
    <source>
        <dbReference type="PROSITE-ProRule" id="PRU00192"/>
    </source>
</evidence>
<dbReference type="GO" id="GO:0031594">
    <property type="term" value="C:neuromuscular junction"/>
    <property type="evidence" value="ECO:0007669"/>
    <property type="project" value="TreeGrafter"/>
</dbReference>
<dbReference type="PANTHER" id="PTHR15735">
    <property type="entry name" value="FCH AND DOUBLE SH3 DOMAINS PROTEIN"/>
    <property type="match status" value="1"/>
</dbReference>
<dbReference type="PROSITE" id="PS50002">
    <property type="entry name" value="SH3"/>
    <property type="match status" value="2"/>
</dbReference>
<comment type="caution">
    <text evidence="5">The sequence shown here is derived from an EMBL/GenBank/DDBJ whole genome shotgun (WGS) entry which is preliminary data.</text>
</comment>
<dbReference type="Pfam" id="PF00611">
    <property type="entry name" value="FCH"/>
    <property type="match status" value="1"/>
</dbReference>
<dbReference type="Gene3D" id="2.30.30.40">
    <property type="entry name" value="SH3 Domains"/>
    <property type="match status" value="2"/>
</dbReference>
<name>A0A8E0RNC9_9TREM</name>
<organism evidence="5 6">
    <name type="scientific">Fasciolopsis buskii</name>
    <dbReference type="NCBI Taxonomy" id="27845"/>
    <lineage>
        <taxon>Eukaryota</taxon>
        <taxon>Metazoa</taxon>
        <taxon>Spiralia</taxon>
        <taxon>Lophotrochozoa</taxon>
        <taxon>Platyhelminthes</taxon>
        <taxon>Trematoda</taxon>
        <taxon>Digenea</taxon>
        <taxon>Plagiorchiida</taxon>
        <taxon>Echinostomata</taxon>
        <taxon>Echinostomatoidea</taxon>
        <taxon>Fasciolidae</taxon>
        <taxon>Fasciolopsis</taxon>
    </lineage>
</organism>
<dbReference type="OrthoDB" id="10065861at2759"/>
<dbReference type="InterPro" id="IPR027267">
    <property type="entry name" value="AH/BAR_dom_sf"/>
</dbReference>
<protein>
    <submittedName>
        <fullName evidence="5">FCH and double SH3 domains protein 2</fullName>
    </submittedName>
</protein>
<dbReference type="Proteomes" id="UP000728185">
    <property type="component" value="Unassembled WGS sequence"/>
</dbReference>
<dbReference type="GO" id="GO:0055037">
    <property type="term" value="C:recycling endosome"/>
    <property type="evidence" value="ECO:0007669"/>
    <property type="project" value="TreeGrafter"/>
</dbReference>
<reference evidence="5" key="1">
    <citation type="submission" date="2019-05" db="EMBL/GenBank/DDBJ databases">
        <title>Annotation for the trematode Fasciolopsis buski.</title>
        <authorList>
            <person name="Choi Y.-J."/>
        </authorList>
    </citation>
    <scope>NUCLEOTIDE SEQUENCE</scope>
    <source>
        <strain evidence="5">HT</strain>
        <tissue evidence="5">Whole worm</tissue>
    </source>
</reference>
<feature type="region of interest" description="Disordered" evidence="3">
    <location>
        <begin position="418"/>
        <end position="446"/>
    </location>
</feature>
<feature type="compositionally biased region" description="Polar residues" evidence="3">
    <location>
        <begin position="822"/>
        <end position="838"/>
    </location>
</feature>
<feature type="domain" description="SH3" evidence="4">
    <location>
        <begin position="458"/>
        <end position="520"/>
    </location>
</feature>
<dbReference type="EMBL" id="LUCM01011558">
    <property type="protein sequence ID" value="KAA0183805.1"/>
    <property type="molecule type" value="Genomic_DNA"/>
</dbReference>
<evidence type="ECO:0000313" key="6">
    <source>
        <dbReference type="Proteomes" id="UP000728185"/>
    </source>
</evidence>
<dbReference type="InterPro" id="IPR036028">
    <property type="entry name" value="SH3-like_dom_sf"/>
</dbReference>
<feature type="compositionally biased region" description="Low complexity" evidence="3">
    <location>
        <begin position="590"/>
        <end position="602"/>
    </location>
</feature>
<feature type="domain" description="SH3" evidence="4">
    <location>
        <begin position="621"/>
        <end position="727"/>
    </location>
</feature>
<evidence type="ECO:0000256" key="1">
    <source>
        <dbReference type="ARBA" id="ARBA00022443"/>
    </source>
</evidence>
<keyword evidence="6" id="KW-1185">Reference proteome</keyword>
<dbReference type="SUPFAM" id="SSF50044">
    <property type="entry name" value="SH3-domain"/>
    <property type="match status" value="2"/>
</dbReference>
<dbReference type="GO" id="GO:0030833">
    <property type="term" value="P:regulation of actin filament polymerization"/>
    <property type="evidence" value="ECO:0007669"/>
    <property type="project" value="TreeGrafter"/>
</dbReference>
<dbReference type="SMART" id="SM00326">
    <property type="entry name" value="SH3"/>
    <property type="match status" value="2"/>
</dbReference>
<feature type="compositionally biased region" description="Polar residues" evidence="3">
    <location>
        <begin position="566"/>
        <end position="580"/>
    </location>
</feature>
<gene>
    <name evidence="5" type="ORF">FBUS_05960</name>
</gene>
<dbReference type="Gene3D" id="1.20.1270.60">
    <property type="entry name" value="Arfaptin homology (AH) domain/BAR domain"/>
    <property type="match status" value="1"/>
</dbReference>
<evidence type="ECO:0000256" key="3">
    <source>
        <dbReference type="SAM" id="MobiDB-lite"/>
    </source>
</evidence>
<feature type="compositionally biased region" description="Low complexity" evidence="3">
    <location>
        <begin position="334"/>
        <end position="348"/>
    </location>
</feature>
<accession>A0A8E0RNC9</accession>
<dbReference type="PANTHER" id="PTHR15735:SF21">
    <property type="entry name" value="PROTEIN NERVOUS WRECK"/>
    <property type="match status" value="1"/>
</dbReference>
<dbReference type="SUPFAM" id="SSF103657">
    <property type="entry name" value="BAR/IMD domain-like"/>
    <property type="match status" value="1"/>
</dbReference>
<sequence>QTGKPLTQLKNLHNEHYLRLQAKHAAESDLLDDVRLYCKLRAAIERDYGQALQKLTSGFLSKKELACALSNDEEHEYSIWRVWRMLLEESNNLALSRIRASEAQQRLHNELKPLKTQRISVSKRVLEQLRILQGDLAACVQEMAKSHKVYIEEEKQAQETRMKTMATEEKIRRRSTNLFHSMAQLHRNYEKDTLLRSSHAKEASLEQIARKLARRLVLRERRIKSYEVELKTLQAGCIALHPSVRSLTDSPDQENNEDLLAFNQEYVEHKVEEVQFAIRREEVIEVKQFVIEARAAADAAAAMAQQMREAGGDLESVPGLMGSTQLLRSAVRPSGEGSSDSTDSNSGTVQQASRDKPFEPQVSGRPDTRAMDGLDCSSKSVTWSLLKLSQESTGNHDYQNMSNVPCDVPRRTVDDSAVLSGRRGDSSGSGTQPKRGVSSDALHDDSEVDLESVWSENGRLRQATVIHEFRAKRIDEVDLVVHETVVLLEKMDKDGWIKVRSLIDGNEGIVPIDFLRLHGQSKPNGQDAHTLQTEASERKSRHPPNDLPSDQNGLFGKSEFCRDYESTSPTNNKELVSGQPTLDPDKRSHSSSSTTIRLSTESKVPKSNSGTDEKITRISPLRGSFVRTLIEFEGSNADELTFQSGSVIRVTGRAPVPASDRNHNDENGFRTSPDCADRLNPTAISTVDDGWWEGELIVPPDNATIQNQIHRVVRGVFPSMFVEPIPVGEYDVWERIWQCASSTSPACGKNASLERCIRQSFDNSPRNTRLSKLTGKKLPGDLLENSIEIAQSATKSDDHAQLDEDYIHWGGNVSPRGESSDAKGQSKTTASPRKQTAVSYGPEPHNSEDEEVSPVCPPVYEGLVFAINML</sequence>
<feature type="region of interest" description="Disordered" evidence="3">
    <location>
        <begin position="808"/>
        <end position="855"/>
    </location>
</feature>
<dbReference type="AlphaFoldDB" id="A0A8E0RNC9"/>
<feature type="region of interest" description="Disordered" evidence="3">
    <location>
        <begin position="520"/>
        <end position="615"/>
    </location>
</feature>
<dbReference type="InterPro" id="IPR001452">
    <property type="entry name" value="SH3_domain"/>
</dbReference>
<feature type="non-terminal residue" evidence="5">
    <location>
        <position position="1"/>
    </location>
</feature>
<feature type="compositionally biased region" description="Polar residues" evidence="3">
    <location>
        <begin position="521"/>
        <end position="534"/>
    </location>
</feature>
<keyword evidence="1 2" id="KW-0728">SH3 domain</keyword>
<dbReference type="InterPro" id="IPR001060">
    <property type="entry name" value="FCH_dom"/>
</dbReference>
<dbReference type="SMART" id="SM00055">
    <property type="entry name" value="FCH"/>
    <property type="match status" value="1"/>
</dbReference>
<proteinExistence type="predicted"/>
<dbReference type="GO" id="GO:0007274">
    <property type="term" value="P:neuromuscular synaptic transmission"/>
    <property type="evidence" value="ECO:0007669"/>
    <property type="project" value="TreeGrafter"/>
</dbReference>
<feature type="region of interest" description="Disordered" evidence="3">
    <location>
        <begin position="328"/>
        <end position="375"/>
    </location>
</feature>
<evidence type="ECO:0000259" key="4">
    <source>
        <dbReference type="PROSITE" id="PS50002"/>
    </source>
</evidence>